<reference evidence="10" key="1">
    <citation type="submission" date="2020-10" db="EMBL/GenBank/DDBJ databases">
        <title>Genomic Encyclopedia of Type Strains, Phase IV (KMG-IV): sequencing the most valuable type-strain genomes for metagenomic binning, comparative biology and taxonomic classification.</title>
        <authorList>
            <person name="Goeker M."/>
        </authorList>
    </citation>
    <scope>NUCLEOTIDE SEQUENCE</scope>
    <source>
        <strain evidence="10">DSM 13886</strain>
    </source>
</reference>
<evidence type="ECO:0000256" key="7">
    <source>
        <dbReference type="ARBA" id="ARBA00023239"/>
    </source>
</evidence>
<dbReference type="Gene3D" id="3.90.1150.10">
    <property type="entry name" value="Aspartate Aminotransferase, domain 1"/>
    <property type="match status" value="1"/>
</dbReference>
<dbReference type="PIRSF" id="PIRSF001434">
    <property type="entry name" value="CGS"/>
    <property type="match status" value="1"/>
</dbReference>
<dbReference type="SUPFAM" id="SSF53383">
    <property type="entry name" value="PLP-dependent transferases"/>
    <property type="match status" value="1"/>
</dbReference>
<name>A0A927MHS2_9BACL</name>
<evidence type="ECO:0000256" key="9">
    <source>
        <dbReference type="RuleBase" id="RU362118"/>
    </source>
</evidence>
<dbReference type="InterPro" id="IPR015421">
    <property type="entry name" value="PyrdxlP-dep_Trfase_major"/>
</dbReference>
<evidence type="ECO:0000256" key="6">
    <source>
        <dbReference type="ARBA" id="ARBA00023167"/>
    </source>
</evidence>
<dbReference type="PANTHER" id="PTHR11808:SF50">
    <property type="entry name" value="CYSTATHIONINE BETA-LYASE"/>
    <property type="match status" value="1"/>
</dbReference>
<evidence type="ECO:0000256" key="1">
    <source>
        <dbReference type="ARBA" id="ARBA00001933"/>
    </source>
</evidence>
<evidence type="ECO:0000256" key="8">
    <source>
        <dbReference type="PIRSR" id="PIRSR001434-2"/>
    </source>
</evidence>
<comment type="caution">
    <text evidence="10">The sequence shown here is derived from an EMBL/GenBank/DDBJ whole genome shotgun (WGS) entry which is preliminary data.</text>
</comment>
<protein>
    <recommendedName>
        <fullName evidence="3">cysteine-S-conjugate beta-lyase</fullName>
        <ecNumber evidence="3">4.4.1.13</ecNumber>
    </recommendedName>
</protein>
<dbReference type="GO" id="GO:0005737">
    <property type="term" value="C:cytoplasm"/>
    <property type="evidence" value="ECO:0007669"/>
    <property type="project" value="TreeGrafter"/>
</dbReference>
<dbReference type="Proteomes" id="UP000658225">
    <property type="component" value="Unassembled WGS sequence"/>
</dbReference>
<dbReference type="FunFam" id="3.90.1150.10:FF:000033">
    <property type="entry name" value="Cystathionine gamma-synthase"/>
    <property type="match status" value="1"/>
</dbReference>
<dbReference type="GO" id="GO:0030170">
    <property type="term" value="F:pyridoxal phosphate binding"/>
    <property type="evidence" value="ECO:0007669"/>
    <property type="project" value="InterPro"/>
</dbReference>
<dbReference type="Pfam" id="PF01053">
    <property type="entry name" value="Cys_Met_Meta_PP"/>
    <property type="match status" value="1"/>
</dbReference>
<evidence type="ECO:0000313" key="11">
    <source>
        <dbReference type="Proteomes" id="UP000658225"/>
    </source>
</evidence>
<dbReference type="GO" id="GO:0047804">
    <property type="term" value="F:cysteine-S-conjugate beta-lyase activity"/>
    <property type="evidence" value="ECO:0007669"/>
    <property type="project" value="UniProtKB-EC"/>
</dbReference>
<gene>
    <name evidence="10" type="ORF">H4683_001091</name>
</gene>
<dbReference type="GO" id="GO:0019346">
    <property type="term" value="P:transsulfuration"/>
    <property type="evidence" value="ECO:0007669"/>
    <property type="project" value="InterPro"/>
</dbReference>
<sequence length="396" mass="43280">MSLYKDRLETKIIHASTLENFEQKTGAVNVPIYLSSTFHQESFDQFGPYDYSRSGNPTRHALELTIAELEGGARGLAFASGIAAISSAFMLLSAGDHIVVTEDVYGGTYRFITQVLTKFGIEHTFVNLANLEETVRAIQPNTKVIYIETPSNPRLGIADIREIVKIAQANDCLTFLDNTFMTPLYQRPIELGVDIVLHSATKFLSGHSDIIAGIAVTKDEELGNRLAFIQNSFGAILGAQDSYSLIQGIKTLGVRLTQSSESAQKIASYLDVHPLVEQVFYPGLVSHPGHSIHAAQSTGAGAVLSFRLPNRETAKTFVENLRIPVFAVSLGGVESILSHPAQMSHAAMPKVEREKRGITDGLLRFSVGLEHVDDLLADFAQALRVCELGVIRAERR</sequence>
<evidence type="ECO:0000256" key="2">
    <source>
        <dbReference type="ARBA" id="ARBA00009077"/>
    </source>
</evidence>
<feature type="modified residue" description="N6-(pyridoxal phosphate)lysine" evidence="8">
    <location>
        <position position="202"/>
    </location>
</feature>
<proteinExistence type="inferred from homology"/>
<dbReference type="InterPro" id="IPR000277">
    <property type="entry name" value="Cys/Met-Metab_PyrdxlP-dep_enz"/>
</dbReference>
<evidence type="ECO:0000256" key="5">
    <source>
        <dbReference type="ARBA" id="ARBA00022898"/>
    </source>
</evidence>
<dbReference type="FunFam" id="3.40.640.10:FF:000009">
    <property type="entry name" value="Cystathionine gamma-synthase homolog"/>
    <property type="match status" value="1"/>
</dbReference>
<dbReference type="InterPro" id="IPR054542">
    <property type="entry name" value="Cys_met_metab_PP"/>
</dbReference>
<accession>A0A927MHS2</accession>
<dbReference type="CDD" id="cd00614">
    <property type="entry name" value="CGS_like"/>
    <property type="match status" value="1"/>
</dbReference>
<dbReference type="AlphaFoldDB" id="A0A927MHS2"/>
<dbReference type="GO" id="GO:0009086">
    <property type="term" value="P:methionine biosynthetic process"/>
    <property type="evidence" value="ECO:0007669"/>
    <property type="project" value="UniProtKB-KW"/>
</dbReference>
<keyword evidence="11" id="KW-1185">Reference proteome</keyword>
<evidence type="ECO:0000313" key="10">
    <source>
        <dbReference type="EMBL" id="MBE1554016.1"/>
    </source>
</evidence>
<dbReference type="InterPro" id="IPR015422">
    <property type="entry name" value="PyrdxlP-dep_Trfase_small"/>
</dbReference>
<dbReference type="EC" id="4.4.1.13" evidence="3"/>
<keyword evidence="5 8" id="KW-0663">Pyridoxal phosphate</keyword>
<comment type="similarity">
    <text evidence="2 9">Belongs to the trans-sulfuration enzymes family.</text>
</comment>
<keyword evidence="7 10" id="KW-0456">Lyase</keyword>
<keyword evidence="6" id="KW-0486">Methionine biosynthesis</keyword>
<evidence type="ECO:0000256" key="3">
    <source>
        <dbReference type="ARBA" id="ARBA00012224"/>
    </source>
</evidence>
<comment type="cofactor">
    <cofactor evidence="1 9">
        <name>pyridoxal 5'-phosphate</name>
        <dbReference type="ChEBI" id="CHEBI:597326"/>
    </cofactor>
</comment>
<dbReference type="PROSITE" id="PS00868">
    <property type="entry name" value="CYS_MET_METAB_PP"/>
    <property type="match status" value="1"/>
</dbReference>
<keyword evidence="4" id="KW-0028">Amino-acid biosynthesis</keyword>
<dbReference type="Gene3D" id="3.40.640.10">
    <property type="entry name" value="Type I PLP-dependent aspartate aminotransferase-like (Major domain)"/>
    <property type="match status" value="1"/>
</dbReference>
<dbReference type="InterPro" id="IPR015424">
    <property type="entry name" value="PyrdxlP-dep_Trfase"/>
</dbReference>
<dbReference type="RefSeq" id="WP_192597812.1">
    <property type="nucleotide sequence ID" value="NZ_JADBEL010000004.1"/>
</dbReference>
<dbReference type="NCBIfam" id="NF005976">
    <property type="entry name" value="PRK08064.1"/>
    <property type="match status" value="1"/>
</dbReference>
<dbReference type="EMBL" id="JADBEL010000004">
    <property type="protein sequence ID" value="MBE1554016.1"/>
    <property type="molecule type" value="Genomic_DNA"/>
</dbReference>
<organism evidence="10 11">
    <name type="scientific">Sporosarcina limicola</name>
    <dbReference type="NCBI Taxonomy" id="34101"/>
    <lineage>
        <taxon>Bacteria</taxon>
        <taxon>Bacillati</taxon>
        <taxon>Bacillota</taxon>
        <taxon>Bacilli</taxon>
        <taxon>Bacillales</taxon>
        <taxon>Caryophanaceae</taxon>
        <taxon>Sporosarcina</taxon>
    </lineage>
</organism>
<dbReference type="PANTHER" id="PTHR11808">
    <property type="entry name" value="TRANS-SULFURATION ENZYME FAMILY MEMBER"/>
    <property type="match status" value="1"/>
</dbReference>
<evidence type="ECO:0000256" key="4">
    <source>
        <dbReference type="ARBA" id="ARBA00022605"/>
    </source>
</evidence>